<dbReference type="EMBL" id="MU154588">
    <property type="protein sequence ID" value="KAF9493266.1"/>
    <property type="molecule type" value="Genomic_DNA"/>
</dbReference>
<organism evidence="2 3">
    <name type="scientific">Pleurotus eryngii</name>
    <name type="common">Boletus of the steppes</name>
    <dbReference type="NCBI Taxonomy" id="5323"/>
    <lineage>
        <taxon>Eukaryota</taxon>
        <taxon>Fungi</taxon>
        <taxon>Dikarya</taxon>
        <taxon>Basidiomycota</taxon>
        <taxon>Agaricomycotina</taxon>
        <taxon>Agaricomycetes</taxon>
        <taxon>Agaricomycetidae</taxon>
        <taxon>Agaricales</taxon>
        <taxon>Pleurotineae</taxon>
        <taxon>Pleurotaceae</taxon>
        <taxon>Pleurotus</taxon>
    </lineage>
</organism>
<keyword evidence="3" id="KW-1185">Reference proteome</keyword>
<protein>
    <submittedName>
        <fullName evidence="2">Uncharacterized protein</fullName>
    </submittedName>
</protein>
<reference evidence="2" key="1">
    <citation type="submission" date="2020-11" db="EMBL/GenBank/DDBJ databases">
        <authorList>
            <consortium name="DOE Joint Genome Institute"/>
            <person name="Ahrendt S."/>
            <person name="Riley R."/>
            <person name="Andreopoulos W."/>
            <person name="Labutti K."/>
            <person name="Pangilinan J."/>
            <person name="Ruiz-Duenas F.J."/>
            <person name="Barrasa J.M."/>
            <person name="Sanchez-Garcia M."/>
            <person name="Camarero S."/>
            <person name="Miyauchi S."/>
            <person name="Serrano A."/>
            <person name="Linde D."/>
            <person name="Babiker R."/>
            <person name="Drula E."/>
            <person name="Ayuso-Fernandez I."/>
            <person name="Pacheco R."/>
            <person name="Padilla G."/>
            <person name="Ferreira P."/>
            <person name="Barriuso J."/>
            <person name="Kellner H."/>
            <person name="Castanera R."/>
            <person name="Alfaro M."/>
            <person name="Ramirez L."/>
            <person name="Pisabarro A.G."/>
            <person name="Kuo A."/>
            <person name="Tritt A."/>
            <person name="Lipzen A."/>
            <person name="He G."/>
            <person name="Yan M."/>
            <person name="Ng V."/>
            <person name="Cullen D."/>
            <person name="Martin F."/>
            <person name="Rosso M.-N."/>
            <person name="Henrissat B."/>
            <person name="Hibbett D."/>
            <person name="Martinez A.T."/>
            <person name="Grigoriev I.V."/>
        </authorList>
    </citation>
    <scope>NUCLEOTIDE SEQUENCE</scope>
    <source>
        <strain evidence="2">ATCC 90797</strain>
    </source>
</reference>
<dbReference type="AlphaFoldDB" id="A0A9P6D5B6"/>
<comment type="caution">
    <text evidence="2">The sequence shown here is derived from an EMBL/GenBank/DDBJ whole genome shotgun (WGS) entry which is preliminary data.</text>
</comment>
<accession>A0A9P6D5B6</accession>
<gene>
    <name evidence="2" type="ORF">BDN71DRAFT_1508727</name>
</gene>
<feature type="region of interest" description="Disordered" evidence="1">
    <location>
        <begin position="1"/>
        <end position="51"/>
    </location>
</feature>
<sequence length="73" mass="8092">MTTSAEATAASKQSEEPRVTNNNDMEMDGDKVLPRALKRTQASPDTTKDPASLNLLWAMELLTLKYELPCSHQ</sequence>
<evidence type="ECO:0000313" key="3">
    <source>
        <dbReference type="Proteomes" id="UP000807025"/>
    </source>
</evidence>
<proteinExistence type="predicted"/>
<evidence type="ECO:0000313" key="2">
    <source>
        <dbReference type="EMBL" id="KAF9493266.1"/>
    </source>
</evidence>
<feature type="compositionally biased region" description="Polar residues" evidence="1">
    <location>
        <begin position="1"/>
        <end position="12"/>
    </location>
</feature>
<evidence type="ECO:0000256" key="1">
    <source>
        <dbReference type="SAM" id="MobiDB-lite"/>
    </source>
</evidence>
<name>A0A9P6D5B6_PLEER</name>
<dbReference type="Proteomes" id="UP000807025">
    <property type="component" value="Unassembled WGS sequence"/>
</dbReference>